<organism evidence="1 2">
    <name type="scientific">Streptomyces pulveraceus</name>
    <dbReference type="NCBI Taxonomy" id="68258"/>
    <lineage>
        <taxon>Bacteria</taxon>
        <taxon>Bacillati</taxon>
        <taxon>Actinomycetota</taxon>
        <taxon>Actinomycetes</taxon>
        <taxon>Kitasatosporales</taxon>
        <taxon>Streptomycetaceae</taxon>
        <taxon>Streptomyces</taxon>
    </lineage>
</organism>
<comment type="caution">
    <text evidence="1">The sequence shown here is derived from an EMBL/GenBank/DDBJ whole genome shotgun (WGS) entry which is preliminary data.</text>
</comment>
<proteinExistence type="predicted"/>
<keyword evidence="2" id="KW-1185">Reference proteome</keyword>
<name>A0ABW1GPT7_9ACTN</name>
<accession>A0ABW1GPT7</accession>
<evidence type="ECO:0000313" key="1">
    <source>
        <dbReference type="EMBL" id="MFC5916138.1"/>
    </source>
</evidence>
<evidence type="ECO:0000313" key="2">
    <source>
        <dbReference type="Proteomes" id="UP001596200"/>
    </source>
</evidence>
<dbReference type="RefSeq" id="WP_344507248.1">
    <property type="nucleotide sequence ID" value="NZ_BAAATU010000001.1"/>
</dbReference>
<protein>
    <submittedName>
        <fullName evidence="1">Uncharacterized protein</fullName>
    </submittedName>
</protein>
<dbReference type="EMBL" id="JBHSPU010000020">
    <property type="protein sequence ID" value="MFC5916138.1"/>
    <property type="molecule type" value="Genomic_DNA"/>
</dbReference>
<gene>
    <name evidence="1" type="ORF">ACFP1B_22335</name>
</gene>
<dbReference type="Proteomes" id="UP001596200">
    <property type="component" value="Unassembled WGS sequence"/>
</dbReference>
<reference evidence="2" key="1">
    <citation type="journal article" date="2019" name="Int. J. Syst. Evol. Microbiol.">
        <title>The Global Catalogue of Microorganisms (GCM) 10K type strain sequencing project: providing services to taxonomists for standard genome sequencing and annotation.</title>
        <authorList>
            <consortium name="The Broad Institute Genomics Platform"/>
            <consortium name="The Broad Institute Genome Sequencing Center for Infectious Disease"/>
            <person name="Wu L."/>
            <person name="Ma J."/>
        </authorList>
    </citation>
    <scope>NUCLEOTIDE SEQUENCE [LARGE SCALE GENOMIC DNA]</scope>
    <source>
        <strain evidence="2">JCM 4147</strain>
    </source>
</reference>
<sequence length="100" mass="10732">MKYIVAGHVAVTATEFAELALGIDLELFTGPATESAMERAARLDVAHEVLAELRESDPETAAYAESLLRTLPLKRQLDGRRPRRAVRLVKGCTAGSAVAA</sequence>